<accession>A0A699IS47</accession>
<dbReference type="EMBL" id="BKCJ010328358">
    <property type="protein sequence ID" value="GEZ82295.1"/>
    <property type="molecule type" value="Genomic_DNA"/>
</dbReference>
<name>A0A699IS47_TANCI</name>
<gene>
    <name evidence="1" type="ORF">Tci_554268</name>
</gene>
<dbReference type="AlphaFoldDB" id="A0A699IS47"/>
<sequence length="266" mass="29188">DAQLKVINDKFDKLYADFVELTLRLEERFYLHLFSTIGGRKWLLTHGMELAITKCINFPEYLFAFGIVVSKAIKKGMQDGLAAGIIHGREGHVLTDLKANKDARIKAVMNILCLEEHLAARLGLNESQPHADQLMVPIYYSPDKTVVGASALSLALDVSDARVRRIRENIMSHMSLFQDVFVPLAEPLSVVALTGMKGTSSALLATADLATALSVTLAFAGIVTPLFIDDYRVMGTDDQSAVNESVIDEDANPFPNIDDAELNIPQ</sequence>
<proteinExistence type="predicted"/>
<organism evidence="1">
    <name type="scientific">Tanacetum cinerariifolium</name>
    <name type="common">Dalmatian daisy</name>
    <name type="synonym">Chrysanthemum cinerariifolium</name>
    <dbReference type="NCBI Taxonomy" id="118510"/>
    <lineage>
        <taxon>Eukaryota</taxon>
        <taxon>Viridiplantae</taxon>
        <taxon>Streptophyta</taxon>
        <taxon>Embryophyta</taxon>
        <taxon>Tracheophyta</taxon>
        <taxon>Spermatophyta</taxon>
        <taxon>Magnoliopsida</taxon>
        <taxon>eudicotyledons</taxon>
        <taxon>Gunneridae</taxon>
        <taxon>Pentapetalae</taxon>
        <taxon>asterids</taxon>
        <taxon>campanulids</taxon>
        <taxon>Asterales</taxon>
        <taxon>Asteraceae</taxon>
        <taxon>Asteroideae</taxon>
        <taxon>Anthemideae</taxon>
        <taxon>Anthemidinae</taxon>
        <taxon>Tanacetum</taxon>
    </lineage>
</organism>
<reference evidence="1" key="1">
    <citation type="journal article" date="2019" name="Sci. Rep.">
        <title>Draft genome of Tanacetum cinerariifolium, the natural source of mosquito coil.</title>
        <authorList>
            <person name="Yamashiro T."/>
            <person name="Shiraishi A."/>
            <person name="Satake H."/>
            <person name="Nakayama K."/>
        </authorList>
    </citation>
    <scope>NUCLEOTIDE SEQUENCE</scope>
</reference>
<protein>
    <submittedName>
        <fullName evidence="1">Uncharacterized protein</fullName>
    </submittedName>
</protein>
<feature type="non-terminal residue" evidence="1">
    <location>
        <position position="1"/>
    </location>
</feature>
<evidence type="ECO:0000313" key="1">
    <source>
        <dbReference type="EMBL" id="GEZ82295.1"/>
    </source>
</evidence>
<comment type="caution">
    <text evidence="1">The sequence shown here is derived from an EMBL/GenBank/DDBJ whole genome shotgun (WGS) entry which is preliminary data.</text>
</comment>